<evidence type="ECO:0000256" key="12">
    <source>
        <dbReference type="ARBA" id="ARBA00023136"/>
    </source>
</evidence>
<dbReference type="GO" id="GO:0005789">
    <property type="term" value="C:endoplasmic reticulum membrane"/>
    <property type="evidence" value="ECO:0007669"/>
    <property type="project" value="UniProtKB-SubCell"/>
</dbReference>
<comment type="cofactor">
    <cofactor evidence="1 13">
        <name>heme</name>
        <dbReference type="ChEBI" id="CHEBI:30413"/>
    </cofactor>
</comment>
<organism evidence="15 16">
    <name type="scientific">Dinoponera quadriceps</name>
    <name type="common">South American ant</name>
    <dbReference type="NCBI Taxonomy" id="609295"/>
    <lineage>
        <taxon>Eukaryota</taxon>
        <taxon>Metazoa</taxon>
        <taxon>Ecdysozoa</taxon>
        <taxon>Arthropoda</taxon>
        <taxon>Hexapoda</taxon>
        <taxon>Insecta</taxon>
        <taxon>Pterygota</taxon>
        <taxon>Neoptera</taxon>
        <taxon>Endopterygota</taxon>
        <taxon>Hymenoptera</taxon>
        <taxon>Apocrita</taxon>
        <taxon>Aculeata</taxon>
        <taxon>Formicoidea</taxon>
        <taxon>Formicidae</taxon>
        <taxon>Ponerinae</taxon>
        <taxon>Ponerini</taxon>
        <taxon>Dinoponera</taxon>
    </lineage>
</organism>
<dbReference type="PROSITE" id="PS00086">
    <property type="entry name" value="CYTOCHROME_P450"/>
    <property type="match status" value="1"/>
</dbReference>
<dbReference type="InterPro" id="IPR001128">
    <property type="entry name" value="Cyt_P450"/>
</dbReference>
<keyword evidence="8" id="KW-0492">Microsome</keyword>
<feature type="binding site" description="axial binding residue" evidence="13">
    <location>
        <position position="446"/>
    </location>
    <ligand>
        <name>heme</name>
        <dbReference type="ChEBI" id="CHEBI:30413"/>
    </ligand>
    <ligandPart>
        <name>Fe</name>
        <dbReference type="ChEBI" id="CHEBI:18248"/>
    </ligandPart>
</feature>
<keyword evidence="15" id="KW-1185">Reference proteome</keyword>
<evidence type="ECO:0000256" key="6">
    <source>
        <dbReference type="ARBA" id="ARBA00022723"/>
    </source>
</evidence>
<dbReference type="AlphaFoldDB" id="A0A6P3WUY3"/>
<dbReference type="InterPro" id="IPR017972">
    <property type="entry name" value="Cyt_P450_CS"/>
</dbReference>
<evidence type="ECO:0000256" key="14">
    <source>
        <dbReference type="RuleBase" id="RU000461"/>
    </source>
</evidence>
<dbReference type="PANTHER" id="PTHR24292">
    <property type="entry name" value="CYTOCHROME P450"/>
    <property type="match status" value="1"/>
</dbReference>
<dbReference type="PRINTS" id="PR00463">
    <property type="entry name" value="EP450I"/>
</dbReference>
<keyword evidence="9 14" id="KW-0560">Oxidoreductase</keyword>
<evidence type="ECO:0000313" key="16">
    <source>
        <dbReference type="RefSeq" id="XP_014469667.1"/>
    </source>
</evidence>
<keyword evidence="5 13" id="KW-0349">Heme</keyword>
<dbReference type="GO" id="GO:0016705">
    <property type="term" value="F:oxidoreductase activity, acting on paired donors, with incorporation or reduction of molecular oxygen"/>
    <property type="evidence" value="ECO:0007669"/>
    <property type="project" value="InterPro"/>
</dbReference>
<dbReference type="GO" id="GO:0004497">
    <property type="term" value="F:monooxygenase activity"/>
    <property type="evidence" value="ECO:0007669"/>
    <property type="project" value="UniProtKB-KW"/>
</dbReference>
<dbReference type="InterPro" id="IPR050476">
    <property type="entry name" value="Insect_CytP450_Detox"/>
</dbReference>
<evidence type="ECO:0000256" key="1">
    <source>
        <dbReference type="ARBA" id="ARBA00001971"/>
    </source>
</evidence>
<dbReference type="GeneID" id="106741816"/>
<dbReference type="GO" id="GO:0005506">
    <property type="term" value="F:iron ion binding"/>
    <property type="evidence" value="ECO:0007669"/>
    <property type="project" value="InterPro"/>
</dbReference>
<comment type="subcellular location">
    <subcellularLocation>
        <location evidence="3">Endoplasmic reticulum membrane</location>
        <topology evidence="3">Peripheral membrane protein</topology>
    </subcellularLocation>
    <subcellularLocation>
        <location evidence="2">Microsome membrane</location>
        <topology evidence="2">Peripheral membrane protein</topology>
    </subcellularLocation>
</comment>
<dbReference type="InterPro" id="IPR002401">
    <property type="entry name" value="Cyt_P450_E_grp-I"/>
</dbReference>
<evidence type="ECO:0000256" key="7">
    <source>
        <dbReference type="ARBA" id="ARBA00022824"/>
    </source>
</evidence>
<dbReference type="Pfam" id="PF00067">
    <property type="entry name" value="p450"/>
    <property type="match status" value="1"/>
</dbReference>
<gene>
    <name evidence="16" type="primary">LOC106741816</name>
</gene>
<keyword evidence="7" id="KW-0256">Endoplasmic reticulum</keyword>
<evidence type="ECO:0000256" key="9">
    <source>
        <dbReference type="ARBA" id="ARBA00023002"/>
    </source>
</evidence>
<dbReference type="RefSeq" id="XP_014469667.1">
    <property type="nucleotide sequence ID" value="XM_014614181.1"/>
</dbReference>
<evidence type="ECO:0000256" key="11">
    <source>
        <dbReference type="ARBA" id="ARBA00023033"/>
    </source>
</evidence>
<keyword evidence="11 14" id="KW-0503">Monooxygenase</keyword>
<dbReference type="InterPro" id="IPR036396">
    <property type="entry name" value="Cyt_P450_sf"/>
</dbReference>
<dbReference type="Gene3D" id="1.10.630.10">
    <property type="entry name" value="Cytochrome P450"/>
    <property type="match status" value="1"/>
</dbReference>
<name>A0A6P3WUY3_DINQU</name>
<evidence type="ECO:0000256" key="2">
    <source>
        <dbReference type="ARBA" id="ARBA00004174"/>
    </source>
</evidence>
<dbReference type="GO" id="GO:0020037">
    <property type="term" value="F:heme binding"/>
    <property type="evidence" value="ECO:0007669"/>
    <property type="project" value="InterPro"/>
</dbReference>
<dbReference type="PANTHER" id="PTHR24292:SF54">
    <property type="entry name" value="CYP9F3-RELATED"/>
    <property type="match status" value="1"/>
</dbReference>
<reference evidence="16" key="1">
    <citation type="submission" date="2025-08" db="UniProtKB">
        <authorList>
            <consortium name="RefSeq"/>
        </authorList>
    </citation>
    <scope>IDENTIFICATION</scope>
</reference>
<evidence type="ECO:0000256" key="8">
    <source>
        <dbReference type="ARBA" id="ARBA00022848"/>
    </source>
</evidence>
<protein>
    <submittedName>
        <fullName evidence="16">Cytochrome P450 6j1-like</fullName>
    </submittedName>
</protein>
<keyword evidence="12" id="KW-0472">Membrane</keyword>
<sequence length="502" mass="58257">MVIILLTFVIGSIVAAYFYLTRNYNYWRDRNIPYAKGALPGFGHTLSLLLMRTTLADLIQRICDPHPDRSMVGFYHQTTPALVIREPKLVKTVLQTDFASFSKNLWQIDPHLDCLHTANPFFTCGDTWLIGRKQLGLAFTTRTLKIFFNCIQQMCNNIENYLNDELKANNNTMELELNSLACRYTTSVASFISFSENVNFIDNSDSTSLVKIAESMLGKSFISTLRQTLCFYFYYFKQILGISYVPSKVDNLFCNVVKEIMHNRQQEKNTRKFDILQLMLSLRETEGLDDNTIISYVFVFYLNIHETSSITLGFTGYQIARHPHVQQKLRDEVKTVLAKYDNQLTYYALKEMTYMEQVINESQRLYPTLFCLSKICTKEFKLTGSDGLSCCVHPGTEVFINVYEMHRNPKYWSNPNVFDPDRFASDRKMEIEKYSFLPFSKGRRICIAMRLAMLQTKAYLVMIMKNYTLELSPKTPKEPLKIMPGRVLTTPISDLWVHLKPL</sequence>
<evidence type="ECO:0000256" key="5">
    <source>
        <dbReference type="ARBA" id="ARBA00022617"/>
    </source>
</evidence>
<dbReference type="KEGG" id="dqu:106741816"/>
<dbReference type="SUPFAM" id="SSF48264">
    <property type="entry name" value="Cytochrome P450"/>
    <property type="match status" value="1"/>
</dbReference>
<comment type="similarity">
    <text evidence="4 14">Belongs to the cytochrome P450 family.</text>
</comment>
<evidence type="ECO:0000256" key="3">
    <source>
        <dbReference type="ARBA" id="ARBA00004406"/>
    </source>
</evidence>
<keyword evidence="6 13" id="KW-0479">Metal-binding</keyword>
<accession>A0A6P3WUY3</accession>
<evidence type="ECO:0000313" key="15">
    <source>
        <dbReference type="Proteomes" id="UP000515204"/>
    </source>
</evidence>
<dbReference type="OrthoDB" id="2789670at2759"/>
<dbReference type="Proteomes" id="UP000515204">
    <property type="component" value="Unplaced"/>
</dbReference>
<proteinExistence type="inferred from homology"/>
<evidence type="ECO:0000256" key="4">
    <source>
        <dbReference type="ARBA" id="ARBA00010617"/>
    </source>
</evidence>
<evidence type="ECO:0000256" key="13">
    <source>
        <dbReference type="PIRSR" id="PIRSR602401-1"/>
    </source>
</evidence>
<evidence type="ECO:0000256" key="10">
    <source>
        <dbReference type="ARBA" id="ARBA00023004"/>
    </source>
</evidence>
<dbReference type="CDD" id="cd11056">
    <property type="entry name" value="CYP6-like"/>
    <property type="match status" value="1"/>
</dbReference>
<keyword evidence="10 13" id="KW-0408">Iron</keyword>
<dbReference type="FunFam" id="1.10.630.10:FF:000182">
    <property type="entry name" value="Cytochrome P450 3A4"/>
    <property type="match status" value="1"/>
</dbReference>
<dbReference type="PRINTS" id="PR00385">
    <property type="entry name" value="P450"/>
</dbReference>